<accession>A0A8X8GKA2</accession>
<dbReference type="PROSITE" id="PS51257">
    <property type="entry name" value="PROKAR_LIPOPROTEIN"/>
    <property type="match status" value="1"/>
</dbReference>
<protein>
    <recommendedName>
        <fullName evidence="3">Lipoprotein</fullName>
    </recommendedName>
</protein>
<reference evidence="1" key="1">
    <citation type="submission" date="2021-07" db="EMBL/GenBank/DDBJ databases">
        <authorList>
            <person name="Fernandez M."/>
            <person name="Pereira P."/>
            <person name="Torres Tejerizo G.A."/>
            <person name="Gonzalez P."/>
            <person name="Agostini E."/>
        </authorList>
    </citation>
    <scope>NUCLEOTIDE SEQUENCE</scope>
    <source>
        <strain evidence="1">SFC 500-1A</strain>
    </source>
</reference>
<comment type="caution">
    <text evidence="1">The sequence shown here is derived from an EMBL/GenBank/DDBJ whole genome shotgun (WGS) entry which is preliminary data.</text>
</comment>
<sequence>MKKTIFFIINTLILTACGGGSDDSKKESDKFDPLYSFQGGGSNLLPKAKTYHIKENKNLLVQDASIEETSKYYLTQNAISTFTSPQLDQNTYLLSESATFDGKKLQYSVSNYIAERPLVLSYQYKKIDVSGQLITNDIYNPIRQMNSSAAGQILVAILGLGYSPNEVFPKGSICWQSLSANSNQEYIEFLPYIVDAKVFADLEIEATGNWSNVVWTRFKDKENTLYSNVKLTIDGKDYQGKYHPQNEFFYHKFDELACNWMNHTAYKAVNQPFEK</sequence>
<dbReference type="Proteomes" id="UP000887320">
    <property type="component" value="Unassembled WGS sequence"/>
</dbReference>
<evidence type="ECO:0000313" key="1">
    <source>
        <dbReference type="EMBL" id="MCF0264904.1"/>
    </source>
</evidence>
<name>A0A8X8GKA2_ACIGI</name>
<dbReference type="AlphaFoldDB" id="A0A8X8GKA2"/>
<gene>
    <name evidence="1" type="ORF">KW868_10585</name>
</gene>
<evidence type="ECO:0000313" key="2">
    <source>
        <dbReference type="Proteomes" id="UP000887320"/>
    </source>
</evidence>
<proteinExistence type="predicted"/>
<dbReference type="EMBL" id="JAHWXT010000003">
    <property type="protein sequence ID" value="MCF0264904.1"/>
    <property type="molecule type" value="Genomic_DNA"/>
</dbReference>
<dbReference type="RefSeq" id="WP_234623363.1">
    <property type="nucleotide sequence ID" value="NZ_JAHWXT010000003.1"/>
</dbReference>
<evidence type="ECO:0008006" key="3">
    <source>
        <dbReference type="Google" id="ProtNLM"/>
    </source>
</evidence>
<organism evidence="1 2">
    <name type="scientific">Acinetobacter guillouiae</name>
    <name type="common">Acinetobacter genomosp. 11</name>
    <dbReference type="NCBI Taxonomy" id="106649"/>
    <lineage>
        <taxon>Bacteria</taxon>
        <taxon>Pseudomonadati</taxon>
        <taxon>Pseudomonadota</taxon>
        <taxon>Gammaproteobacteria</taxon>
        <taxon>Moraxellales</taxon>
        <taxon>Moraxellaceae</taxon>
        <taxon>Acinetobacter</taxon>
    </lineage>
</organism>